<dbReference type="InterPro" id="IPR036873">
    <property type="entry name" value="Rhodanese-like_dom_sf"/>
</dbReference>
<protein>
    <submittedName>
        <fullName evidence="3">Rhodanese-like domain-containing protein</fullName>
    </submittedName>
</protein>
<evidence type="ECO:0000256" key="1">
    <source>
        <dbReference type="SAM" id="Phobius"/>
    </source>
</evidence>
<feature type="domain" description="Rhodanese" evidence="2">
    <location>
        <begin position="19"/>
        <end position="109"/>
    </location>
</feature>
<proteinExistence type="predicted"/>
<dbReference type="Pfam" id="PF00581">
    <property type="entry name" value="Rhodanese"/>
    <property type="match status" value="1"/>
</dbReference>
<dbReference type="Gene3D" id="6.10.140.1340">
    <property type="match status" value="1"/>
</dbReference>
<keyword evidence="1" id="KW-1133">Transmembrane helix</keyword>
<comment type="caution">
    <text evidence="3">The sequence shown here is derived from an EMBL/GenBank/DDBJ whole genome shotgun (WGS) entry which is preliminary data.</text>
</comment>
<dbReference type="PANTHER" id="PTHR44086:SF10">
    <property type="entry name" value="THIOSULFATE SULFURTRANSFERASE_RHODANESE-LIKE DOMAIN-CONTAINING PROTEIN 3"/>
    <property type="match status" value="1"/>
</dbReference>
<gene>
    <name evidence="3" type="ORF">ETD96_07755</name>
</gene>
<dbReference type="InterPro" id="IPR021309">
    <property type="entry name" value="YgaP-like_TM"/>
</dbReference>
<keyword evidence="1" id="KW-0812">Transmembrane</keyword>
<organism evidence="3 4">
    <name type="scientific">Actinomadura geliboluensis</name>
    <dbReference type="NCBI Taxonomy" id="882440"/>
    <lineage>
        <taxon>Bacteria</taxon>
        <taxon>Bacillati</taxon>
        <taxon>Actinomycetota</taxon>
        <taxon>Actinomycetes</taxon>
        <taxon>Streptosporangiales</taxon>
        <taxon>Thermomonosporaceae</taxon>
        <taxon>Actinomadura</taxon>
    </lineage>
</organism>
<dbReference type="PROSITE" id="PS50206">
    <property type="entry name" value="RHODANESE_3"/>
    <property type="match status" value="1"/>
</dbReference>
<dbReference type="PANTHER" id="PTHR44086">
    <property type="entry name" value="THIOSULFATE SULFURTRANSFERASE RDL2, MITOCHONDRIAL-RELATED"/>
    <property type="match status" value="1"/>
</dbReference>
<dbReference type="GO" id="GO:0004792">
    <property type="term" value="F:thiosulfate-cyanide sulfurtransferase activity"/>
    <property type="evidence" value="ECO:0007669"/>
    <property type="project" value="TreeGrafter"/>
</dbReference>
<feature type="transmembrane region" description="Helical" evidence="1">
    <location>
        <begin position="121"/>
        <end position="139"/>
    </location>
</feature>
<feature type="transmembrane region" description="Helical" evidence="1">
    <location>
        <begin position="145"/>
        <end position="168"/>
    </location>
</feature>
<keyword evidence="4" id="KW-1185">Reference proteome</keyword>
<keyword evidence="1" id="KW-0472">Membrane</keyword>
<evidence type="ECO:0000313" key="4">
    <source>
        <dbReference type="Proteomes" id="UP000305238"/>
    </source>
</evidence>
<evidence type="ECO:0000313" key="3">
    <source>
        <dbReference type="EMBL" id="TMR41032.1"/>
    </source>
</evidence>
<dbReference type="CDD" id="cd00158">
    <property type="entry name" value="RHOD"/>
    <property type="match status" value="1"/>
</dbReference>
<dbReference type="InterPro" id="IPR001763">
    <property type="entry name" value="Rhodanese-like_dom"/>
</dbReference>
<dbReference type="Gene3D" id="3.40.250.10">
    <property type="entry name" value="Rhodanese-like domain"/>
    <property type="match status" value="1"/>
</dbReference>
<dbReference type="OrthoDB" id="9800872at2"/>
<dbReference type="Pfam" id="PF11127">
    <property type="entry name" value="YgaP-like_TM"/>
    <property type="match status" value="1"/>
</dbReference>
<dbReference type="AlphaFoldDB" id="A0A5S4H7S8"/>
<dbReference type="EMBL" id="VCKZ01000034">
    <property type="protein sequence ID" value="TMR41032.1"/>
    <property type="molecule type" value="Genomic_DNA"/>
</dbReference>
<evidence type="ECO:0000259" key="2">
    <source>
        <dbReference type="PROSITE" id="PS50206"/>
    </source>
</evidence>
<dbReference type="RefSeq" id="WP_138635604.1">
    <property type="nucleotide sequence ID" value="NZ_JASWDG010000024.1"/>
</dbReference>
<dbReference type="Proteomes" id="UP000305238">
    <property type="component" value="Unassembled WGS sequence"/>
</dbReference>
<dbReference type="SUPFAM" id="SSF52821">
    <property type="entry name" value="Rhodanese/Cell cycle control phosphatase"/>
    <property type="match status" value="1"/>
</dbReference>
<name>A0A5S4H7S8_9ACTN</name>
<dbReference type="SMART" id="SM00450">
    <property type="entry name" value="RHOD"/>
    <property type="match status" value="1"/>
</dbReference>
<accession>A0A5S4H7S8</accession>
<reference evidence="3 4" key="1">
    <citation type="submission" date="2019-05" db="EMBL/GenBank/DDBJ databases">
        <title>Draft genome sequence of Actinomadura geliboluensis A8036.</title>
        <authorList>
            <person name="Saricaoglu S."/>
            <person name="Isik K."/>
        </authorList>
    </citation>
    <scope>NUCLEOTIDE SEQUENCE [LARGE SCALE GENOMIC DNA]</scope>
    <source>
        <strain evidence="3 4">A8036</strain>
    </source>
</reference>
<sequence>MNDMPTRLDAASLRARLDGPTPPRLLDVRTPGEFATAHIPGSYNVPLDMLREHRDELCRHLDEDVVLICRSGVRAGQGEQALAEAGLRNTRVLEGGITAWEAAGAPLNRDGRNRWDLERQVRFVAGTIVLAAVVGSVAVPGLKWVAAFIGGGLTFAALTNTCAMGMLLAKLPFNRGASCDVGTISAQLAKEGRPA</sequence>